<protein>
    <submittedName>
        <fullName evidence="10">Threonine/serine exporter family protein</fullName>
    </submittedName>
</protein>
<comment type="similarity">
    <text evidence="6">Belongs to the ThrE exporter (TC 2.A.79) family.</text>
</comment>
<feature type="transmembrane region" description="Helical" evidence="7">
    <location>
        <begin position="311"/>
        <end position="330"/>
    </location>
</feature>
<feature type="domain" description="Threonine/Serine exporter ThrE" evidence="9">
    <location>
        <begin position="289"/>
        <end position="413"/>
    </location>
</feature>
<evidence type="ECO:0000256" key="7">
    <source>
        <dbReference type="SAM" id="Phobius"/>
    </source>
</evidence>
<organism evidence="10">
    <name type="scientific">Gulosibacter sediminis</name>
    <dbReference type="NCBI Taxonomy" id="1729695"/>
    <lineage>
        <taxon>Bacteria</taxon>
        <taxon>Bacillati</taxon>
        <taxon>Actinomycetota</taxon>
        <taxon>Actinomycetes</taxon>
        <taxon>Micrococcales</taxon>
        <taxon>Microbacteriaceae</taxon>
        <taxon>Gulosibacter</taxon>
    </lineage>
</organism>
<gene>
    <name evidence="10" type="ORF">M3M28_03910</name>
</gene>
<proteinExistence type="inferred from homology"/>
<dbReference type="EMBL" id="CP097160">
    <property type="protein sequence ID" value="UQN15613.1"/>
    <property type="molecule type" value="Genomic_DNA"/>
</dbReference>
<feature type="transmembrane region" description="Helical" evidence="7">
    <location>
        <begin position="246"/>
        <end position="266"/>
    </location>
</feature>
<comment type="subcellular location">
    <subcellularLocation>
        <location evidence="1">Cell membrane</location>
        <topology evidence="1">Multi-pass membrane protein</topology>
    </subcellularLocation>
</comment>
<dbReference type="InterPro" id="IPR010619">
    <property type="entry name" value="ThrE-like_N"/>
</dbReference>
<reference evidence="10" key="1">
    <citation type="submission" date="2022-05" db="EMBL/GenBank/DDBJ databases">
        <title>Complete genome sequence of toluene-degrading Gulosibacter sediminis strain ACHW.36C.</title>
        <authorList>
            <person name="Wai A.C."/>
            <person name="Lai G.K."/>
            <person name="Griffin S.D."/>
            <person name="Leung F.C."/>
        </authorList>
    </citation>
    <scope>NUCLEOTIDE SEQUENCE [LARGE SCALE GENOMIC DNA]</scope>
    <source>
        <strain evidence="10">ACHW.36C</strain>
    </source>
</reference>
<evidence type="ECO:0000259" key="8">
    <source>
        <dbReference type="Pfam" id="PF06738"/>
    </source>
</evidence>
<feature type="domain" description="Threonine/serine exporter-like N-terminal" evidence="8">
    <location>
        <begin position="18"/>
        <end position="266"/>
    </location>
</feature>
<name>A0ABY4N306_9MICO</name>
<dbReference type="Pfam" id="PF06738">
    <property type="entry name" value="ThrE"/>
    <property type="match status" value="1"/>
</dbReference>
<feature type="transmembrane region" description="Helical" evidence="7">
    <location>
        <begin position="336"/>
        <end position="355"/>
    </location>
</feature>
<dbReference type="PANTHER" id="PTHR34390">
    <property type="entry name" value="UPF0442 PROTEIN YJJB-RELATED"/>
    <property type="match status" value="1"/>
</dbReference>
<evidence type="ECO:0000256" key="5">
    <source>
        <dbReference type="ARBA" id="ARBA00023136"/>
    </source>
</evidence>
<sequence>MTEALLSIDEVYARKVIDLAMRIAEALIAVGASANEVVLAVIRVAAALGIKPVHVDITYNSIGVSYHRNETELPFTLIRVVRAPVPDHTKLQQLQALVADIESGSVTLDNARVRFHKIRRRPFPYRPAVIVLAQGTLALGVGVLYGANWFVLLIIALAACSAAMTQRLLGKWHVPFFFSQAAGALVVVAIAAVSNWLRDLGVPLFDEVRPTVIVAAGIVLMLAGMSVVAAAQDAIDGFSLTAGGRILDLALLTLGVVIGIVGGVALTQSLGIGIPLASEPPALGSVGMQVIGAILIAVTVAVWNGAGLRTIAISAALGATAWGGYSIALLGGIGMAPASGFGALLASFLGTLIAHRWHVPSIAVTTAAIVPMVPGSMVFRGILAIVAAENDPQGLIVGFAELVSAGAIGLALASGASLGLFLGAPIRDTLQSVTRRRGRIR</sequence>
<evidence type="ECO:0000256" key="4">
    <source>
        <dbReference type="ARBA" id="ARBA00022989"/>
    </source>
</evidence>
<feature type="transmembrane region" description="Helical" evidence="7">
    <location>
        <begin position="362"/>
        <end position="388"/>
    </location>
</feature>
<accession>A0ABY4N306</accession>
<feature type="transmembrane region" description="Helical" evidence="7">
    <location>
        <begin position="123"/>
        <end position="143"/>
    </location>
</feature>
<feature type="transmembrane region" description="Helical" evidence="7">
    <location>
        <begin position="286"/>
        <end position="304"/>
    </location>
</feature>
<dbReference type="PANTHER" id="PTHR34390:SF2">
    <property type="entry name" value="SUCCINATE TRANSPORTER SUBUNIT YJJP-RELATED"/>
    <property type="match status" value="1"/>
</dbReference>
<evidence type="ECO:0000256" key="1">
    <source>
        <dbReference type="ARBA" id="ARBA00004651"/>
    </source>
</evidence>
<evidence type="ECO:0000256" key="3">
    <source>
        <dbReference type="ARBA" id="ARBA00022692"/>
    </source>
</evidence>
<feature type="transmembrane region" description="Helical" evidence="7">
    <location>
        <begin position="212"/>
        <end position="234"/>
    </location>
</feature>
<dbReference type="Pfam" id="PF12821">
    <property type="entry name" value="ThrE_2"/>
    <property type="match status" value="1"/>
</dbReference>
<evidence type="ECO:0000313" key="10">
    <source>
        <dbReference type="EMBL" id="UQN15613.1"/>
    </source>
</evidence>
<evidence type="ECO:0000256" key="2">
    <source>
        <dbReference type="ARBA" id="ARBA00022475"/>
    </source>
</evidence>
<keyword evidence="3 7" id="KW-0812">Transmembrane</keyword>
<keyword evidence="4 7" id="KW-1133">Transmembrane helix</keyword>
<dbReference type="InterPro" id="IPR050539">
    <property type="entry name" value="ThrE_Dicarb/AminoAcid_Exp"/>
</dbReference>
<keyword evidence="5 7" id="KW-0472">Membrane</keyword>
<dbReference type="InterPro" id="IPR024528">
    <property type="entry name" value="ThrE_2"/>
</dbReference>
<evidence type="ECO:0000256" key="6">
    <source>
        <dbReference type="ARBA" id="ARBA00034125"/>
    </source>
</evidence>
<feature type="transmembrane region" description="Helical" evidence="7">
    <location>
        <begin position="394"/>
        <end position="422"/>
    </location>
</feature>
<keyword evidence="2" id="KW-1003">Cell membrane</keyword>
<evidence type="ECO:0000259" key="9">
    <source>
        <dbReference type="Pfam" id="PF12821"/>
    </source>
</evidence>
<feature type="transmembrane region" description="Helical" evidence="7">
    <location>
        <begin position="176"/>
        <end position="197"/>
    </location>
</feature>